<dbReference type="InterPro" id="IPR029063">
    <property type="entry name" value="SAM-dependent_MTases_sf"/>
</dbReference>
<protein>
    <submittedName>
        <fullName evidence="3">Methyltransferase domain-containing protein</fullName>
    </submittedName>
</protein>
<dbReference type="Gene3D" id="3.40.50.150">
    <property type="entry name" value="Vaccinia Virus protein VP39"/>
    <property type="match status" value="1"/>
</dbReference>
<dbReference type="PANTHER" id="PTHR44942">
    <property type="entry name" value="METHYLTRANSF_11 DOMAIN-CONTAINING PROTEIN"/>
    <property type="match status" value="1"/>
</dbReference>
<dbReference type="PANTHER" id="PTHR44942:SF4">
    <property type="entry name" value="METHYLTRANSFERASE TYPE 11 DOMAIN-CONTAINING PROTEIN"/>
    <property type="match status" value="1"/>
</dbReference>
<dbReference type="STRING" id="211114.SAMN04489726_2831"/>
<dbReference type="CDD" id="cd02440">
    <property type="entry name" value="AdoMet_MTases"/>
    <property type="match status" value="1"/>
</dbReference>
<dbReference type="OrthoDB" id="9797252at2"/>
<reference evidence="3 4" key="1">
    <citation type="submission" date="2016-10" db="EMBL/GenBank/DDBJ databases">
        <authorList>
            <person name="de Groot N.N."/>
        </authorList>
    </citation>
    <scope>NUCLEOTIDE SEQUENCE [LARGE SCALE GENOMIC DNA]</scope>
    <source>
        <strain evidence="3 4">DSM 44149</strain>
    </source>
</reference>
<sequence>MPTLEPAARSFGAEADRYDRARPSYPAAAVDRIVARSPGPRVLDVGCGTGISSRQFQAAGCRVLGVEVDARMASIARNGLDVEVSAFETWDPAGREFDAVVAGQTWHWIDPVAGAAKAAEALRPGGLIALFWNVMQPPPEVFAPFGDLLGGTLGKRPMLDTYEVMFSNATNGIRDAGGFGDAEDWRFEWERSYTRQEWLDQLPTFGGYSHLAPARQTDVLTASGAAIDALGGSFTMPYTTVVVAASRS</sequence>
<dbReference type="Pfam" id="PF13489">
    <property type="entry name" value="Methyltransf_23"/>
    <property type="match status" value="1"/>
</dbReference>
<evidence type="ECO:0000313" key="4">
    <source>
        <dbReference type="Proteomes" id="UP000183376"/>
    </source>
</evidence>
<keyword evidence="2 3" id="KW-0808">Transferase</keyword>
<gene>
    <name evidence="3" type="ORF">SAMN04489726_2831</name>
</gene>
<dbReference type="RefSeq" id="WP_030431234.1">
    <property type="nucleotide sequence ID" value="NZ_JOEF01000018.1"/>
</dbReference>
<evidence type="ECO:0000256" key="2">
    <source>
        <dbReference type="ARBA" id="ARBA00022679"/>
    </source>
</evidence>
<name>A0A1G9V528_ALLAB</name>
<dbReference type="GO" id="GO:0032259">
    <property type="term" value="P:methylation"/>
    <property type="evidence" value="ECO:0007669"/>
    <property type="project" value="UniProtKB-KW"/>
</dbReference>
<keyword evidence="1 3" id="KW-0489">Methyltransferase</keyword>
<organism evidence="3 4">
    <name type="scientific">Allokutzneria albata</name>
    <name type="common">Kibdelosporangium albatum</name>
    <dbReference type="NCBI Taxonomy" id="211114"/>
    <lineage>
        <taxon>Bacteria</taxon>
        <taxon>Bacillati</taxon>
        <taxon>Actinomycetota</taxon>
        <taxon>Actinomycetes</taxon>
        <taxon>Pseudonocardiales</taxon>
        <taxon>Pseudonocardiaceae</taxon>
        <taxon>Allokutzneria</taxon>
    </lineage>
</organism>
<dbReference type="EMBL" id="LT629701">
    <property type="protein sequence ID" value="SDM67213.1"/>
    <property type="molecule type" value="Genomic_DNA"/>
</dbReference>
<dbReference type="SUPFAM" id="SSF53335">
    <property type="entry name" value="S-adenosyl-L-methionine-dependent methyltransferases"/>
    <property type="match status" value="1"/>
</dbReference>
<keyword evidence="4" id="KW-1185">Reference proteome</keyword>
<accession>A0A1G9V528</accession>
<proteinExistence type="predicted"/>
<dbReference type="InterPro" id="IPR051052">
    <property type="entry name" value="Diverse_substrate_MTase"/>
</dbReference>
<dbReference type="GO" id="GO:0008168">
    <property type="term" value="F:methyltransferase activity"/>
    <property type="evidence" value="ECO:0007669"/>
    <property type="project" value="UniProtKB-KW"/>
</dbReference>
<dbReference type="Proteomes" id="UP000183376">
    <property type="component" value="Chromosome I"/>
</dbReference>
<dbReference type="eggNOG" id="COG2226">
    <property type="taxonomic scope" value="Bacteria"/>
</dbReference>
<evidence type="ECO:0000256" key="1">
    <source>
        <dbReference type="ARBA" id="ARBA00022603"/>
    </source>
</evidence>
<evidence type="ECO:0000313" key="3">
    <source>
        <dbReference type="EMBL" id="SDM67213.1"/>
    </source>
</evidence>
<dbReference type="AlphaFoldDB" id="A0A1G9V528"/>